<dbReference type="PANTHER" id="PTHR13343:SF17">
    <property type="entry name" value="CELLULAR REPRESSOR OF E1A-STIMULATED GENES, ISOFORM A"/>
    <property type="match status" value="1"/>
</dbReference>
<reference evidence="4 6" key="2">
    <citation type="submission" date="2016-10" db="EMBL/GenBank/DDBJ databases">
        <authorList>
            <person name="de Groot N.N."/>
        </authorList>
    </citation>
    <scope>NUCLEOTIDE SEQUENCE [LARGE SCALE GENOMIC DNA]</scope>
    <source>
        <strain evidence="4 6">CGMCC 1.10210</strain>
    </source>
</reference>
<feature type="domain" description="Pyridoxamine 5'-phosphate oxidase N-terminal" evidence="1">
    <location>
        <begin position="22"/>
        <end position="147"/>
    </location>
</feature>
<dbReference type="Pfam" id="PF10615">
    <property type="entry name" value="DUF2470"/>
    <property type="match status" value="1"/>
</dbReference>
<dbReference type="Proteomes" id="UP000182258">
    <property type="component" value="Unassembled WGS sequence"/>
</dbReference>
<dbReference type="Gene3D" id="2.30.110.10">
    <property type="entry name" value="Electron Transport, Fmn-binding Protein, Chain A"/>
    <property type="match status" value="1"/>
</dbReference>
<dbReference type="InterPro" id="IPR019595">
    <property type="entry name" value="DUF2470"/>
</dbReference>
<evidence type="ECO:0000259" key="2">
    <source>
        <dbReference type="Pfam" id="PF10615"/>
    </source>
</evidence>
<dbReference type="InterPro" id="IPR011576">
    <property type="entry name" value="Pyridox_Oxase_N"/>
</dbReference>
<dbReference type="EMBL" id="LAPV01000141">
    <property type="protein sequence ID" value="KKC32199.1"/>
    <property type="molecule type" value="Genomic_DNA"/>
</dbReference>
<accession>A0A0F5PWJ9</accession>
<feature type="domain" description="DUF2470" evidence="2">
    <location>
        <begin position="177"/>
        <end position="246"/>
    </location>
</feature>
<dbReference type="AlphaFoldDB" id="A0A0F5PWJ9"/>
<gene>
    <name evidence="4" type="ORF">SAMN04488059_10435</name>
    <name evidence="3" type="ORF">WH91_15670</name>
</gene>
<evidence type="ECO:0000313" key="3">
    <source>
        <dbReference type="EMBL" id="KKC32199.1"/>
    </source>
</evidence>
<protein>
    <submittedName>
        <fullName evidence="3">Pyridoxamine 5'-phosphate oxidase</fullName>
    </submittedName>
</protein>
<name>A0A0F5PWJ9_9HYPH</name>
<dbReference type="GO" id="GO:0005737">
    <property type="term" value="C:cytoplasm"/>
    <property type="evidence" value="ECO:0007669"/>
    <property type="project" value="UniProtKB-ARBA"/>
</dbReference>
<evidence type="ECO:0000313" key="6">
    <source>
        <dbReference type="Proteomes" id="UP000182258"/>
    </source>
</evidence>
<proteinExistence type="predicted"/>
<dbReference type="InterPro" id="IPR012349">
    <property type="entry name" value="Split_barrel_FMN-bd"/>
</dbReference>
<evidence type="ECO:0000313" key="4">
    <source>
        <dbReference type="EMBL" id="SFC33866.1"/>
    </source>
</evidence>
<dbReference type="EMBL" id="FOMB01000004">
    <property type="protein sequence ID" value="SFC33866.1"/>
    <property type="molecule type" value="Genomic_DNA"/>
</dbReference>
<reference evidence="3 5" key="1">
    <citation type="submission" date="2015-03" db="EMBL/GenBank/DDBJ databases">
        <authorList>
            <person name="Lepp D."/>
            <person name="Hassan Y.I."/>
            <person name="Li X.-Z."/>
            <person name="Zhou T."/>
        </authorList>
    </citation>
    <scope>NUCLEOTIDE SEQUENCE [LARGE SCALE GENOMIC DNA]</scope>
    <source>
        <strain evidence="3 5">Cr7-05</strain>
    </source>
</reference>
<dbReference type="Gene3D" id="3.20.180.10">
    <property type="entry name" value="PNP-oxidase-like"/>
    <property type="match status" value="1"/>
</dbReference>
<organism evidence="4 6">
    <name type="scientific">Devosia psychrophila</name>
    <dbReference type="NCBI Taxonomy" id="728005"/>
    <lineage>
        <taxon>Bacteria</taxon>
        <taxon>Pseudomonadati</taxon>
        <taxon>Pseudomonadota</taxon>
        <taxon>Alphaproteobacteria</taxon>
        <taxon>Hyphomicrobiales</taxon>
        <taxon>Devosiaceae</taxon>
        <taxon>Devosia</taxon>
    </lineage>
</organism>
<dbReference type="PANTHER" id="PTHR13343">
    <property type="entry name" value="CREG1 PROTEIN"/>
    <property type="match status" value="1"/>
</dbReference>
<evidence type="ECO:0000313" key="5">
    <source>
        <dbReference type="Proteomes" id="UP000033519"/>
    </source>
</evidence>
<dbReference type="OrthoDB" id="9814594at2"/>
<dbReference type="Proteomes" id="UP000033519">
    <property type="component" value="Unassembled WGS sequence"/>
</dbReference>
<sequence>MQETAMPETPLLQPVDADAIREAKTQIRTARFGALAALDPDSGAPLVSRVGVSTDFDGTPVILISRLAAHTAALTADPRCSLLLGEPGKGDPLAHPRISIAAKAVIIERDDARHAGLATRYLSHQPKAKLYAELGDFRFVRLETQSASFNAGFGRSYALTGAELLSPGDATLAAAEAHALEHMNEDHADAVNNYARHYSKAPTGNWALAGIDAEGIDIALGDDTHRIFFDEPLTVPEDMHTTLIKMARAARLALGDA</sequence>
<keyword evidence="5" id="KW-1185">Reference proteome</keyword>
<dbReference type="InterPro" id="IPR037119">
    <property type="entry name" value="Haem_oxidase_HugZ-like_sf"/>
</dbReference>
<dbReference type="Pfam" id="PF01243">
    <property type="entry name" value="PNPOx_N"/>
    <property type="match status" value="1"/>
</dbReference>
<dbReference type="SUPFAM" id="SSF50475">
    <property type="entry name" value="FMN-binding split barrel"/>
    <property type="match status" value="1"/>
</dbReference>
<dbReference type="STRING" id="728005.SAMN04488059_10435"/>
<dbReference type="PATRIC" id="fig|728005.3.peg.1337"/>
<evidence type="ECO:0000259" key="1">
    <source>
        <dbReference type="Pfam" id="PF01243"/>
    </source>
</evidence>